<protein>
    <submittedName>
        <fullName evidence="8">Uncharacterized protein</fullName>
    </submittedName>
</protein>
<evidence type="ECO:0000256" key="3">
    <source>
        <dbReference type="ARBA" id="ARBA00022692"/>
    </source>
</evidence>
<evidence type="ECO:0000313" key="8">
    <source>
        <dbReference type="EMBL" id="KAL3814640.1"/>
    </source>
</evidence>
<proteinExistence type="inferred from homology"/>
<feature type="transmembrane region" description="Helical" evidence="7">
    <location>
        <begin position="72"/>
        <end position="91"/>
    </location>
</feature>
<keyword evidence="4 7" id="KW-1133">Transmembrane helix</keyword>
<gene>
    <name evidence="8" type="ORF">ACJIZ3_015908</name>
</gene>
<comment type="caution">
    <text evidence="8">The sequence shown here is derived from an EMBL/GenBank/DDBJ whole genome shotgun (WGS) entry which is preliminary data.</text>
</comment>
<evidence type="ECO:0000256" key="6">
    <source>
        <dbReference type="SAM" id="MobiDB-lite"/>
    </source>
</evidence>
<dbReference type="PANTHER" id="PTHR31621">
    <property type="entry name" value="PROTEIN DMP3"/>
    <property type="match status" value="1"/>
</dbReference>
<sequence>MTTHQQTITHEPPPLAPLSNPKRLRTTTTTYSTHLASAANLANLLPTGTVLAFQTLTPLFSNKGMCHLSNKILTSSLIAFCALICFLSSFTDSFVDSDDGKLYYGIATFKGLYIFNKDEDKNCDEERLEVEEGKNDLSKFRISLIDFVHACVSLLVFLTFAFSDNDVQNCFFPFGGTNLDVLVMNLPLAAGIFASFLFVIFPTTRKGIGYADMPTKSK</sequence>
<evidence type="ECO:0000256" key="2">
    <source>
        <dbReference type="ARBA" id="ARBA00008707"/>
    </source>
</evidence>
<dbReference type="Proteomes" id="UP001634393">
    <property type="component" value="Unassembled WGS sequence"/>
</dbReference>
<comment type="subcellular location">
    <subcellularLocation>
        <location evidence="1">Membrane</location>
        <topology evidence="1">Multi-pass membrane protein</topology>
    </subcellularLocation>
</comment>
<evidence type="ECO:0000256" key="4">
    <source>
        <dbReference type="ARBA" id="ARBA00022989"/>
    </source>
</evidence>
<organism evidence="8 9">
    <name type="scientific">Penstemon smallii</name>
    <dbReference type="NCBI Taxonomy" id="265156"/>
    <lineage>
        <taxon>Eukaryota</taxon>
        <taxon>Viridiplantae</taxon>
        <taxon>Streptophyta</taxon>
        <taxon>Embryophyta</taxon>
        <taxon>Tracheophyta</taxon>
        <taxon>Spermatophyta</taxon>
        <taxon>Magnoliopsida</taxon>
        <taxon>eudicotyledons</taxon>
        <taxon>Gunneridae</taxon>
        <taxon>Pentapetalae</taxon>
        <taxon>asterids</taxon>
        <taxon>lamiids</taxon>
        <taxon>Lamiales</taxon>
        <taxon>Plantaginaceae</taxon>
        <taxon>Cheloneae</taxon>
        <taxon>Penstemon</taxon>
    </lineage>
</organism>
<dbReference type="EMBL" id="JBJXBP010000008">
    <property type="protein sequence ID" value="KAL3814640.1"/>
    <property type="molecule type" value="Genomic_DNA"/>
</dbReference>
<dbReference type="InterPro" id="IPR007770">
    <property type="entry name" value="DMP"/>
</dbReference>
<evidence type="ECO:0000256" key="1">
    <source>
        <dbReference type="ARBA" id="ARBA00004141"/>
    </source>
</evidence>
<comment type="similarity">
    <text evidence="2">Belongs to the plant DMP1 protein family.</text>
</comment>
<evidence type="ECO:0000313" key="9">
    <source>
        <dbReference type="Proteomes" id="UP001634393"/>
    </source>
</evidence>
<feature type="transmembrane region" description="Helical" evidence="7">
    <location>
        <begin position="144"/>
        <end position="162"/>
    </location>
</feature>
<feature type="transmembrane region" description="Helical" evidence="7">
    <location>
        <begin position="182"/>
        <end position="201"/>
    </location>
</feature>
<reference evidence="8 9" key="1">
    <citation type="submission" date="2024-12" db="EMBL/GenBank/DDBJ databases">
        <title>The unique morphological basis and parallel evolutionary history of personate flowers in Penstemon.</title>
        <authorList>
            <person name="Depatie T.H."/>
            <person name="Wessinger C.A."/>
        </authorList>
    </citation>
    <scope>NUCLEOTIDE SEQUENCE [LARGE SCALE GENOMIC DNA]</scope>
    <source>
        <strain evidence="8">WTNN_2</strain>
        <tissue evidence="8">Leaf</tissue>
    </source>
</reference>
<keyword evidence="5 7" id="KW-0472">Membrane</keyword>
<name>A0ABD3RNU7_9LAMI</name>
<evidence type="ECO:0000256" key="7">
    <source>
        <dbReference type="SAM" id="Phobius"/>
    </source>
</evidence>
<dbReference type="PANTHER" id="PTHR31621:SF5">
    <property type="entry name" value="PROTEIN DMP10"/>
    <property type="match status" value="1"/>
</dbReference>
<dbReference type="GO" id="GO:0005737">
    <property type="term" value="C:cytoplasm"/>
    <property type="evidence" value="ECO:0007669"/>
    <property type="project" value="UniProtKB-ARBA"/>
</dbReference>
<dbReference type="GO" id="GO:0016020">
    <property type="term" value="C:membrane"/>
    <property type="evidence" value="ECO:0007669"/>
    <property type="project" value="UniProtKB-SubCell"/>
</dbReference>
<keyword evidence="9" id="KW-1185">Reference proteome</keyword>
<keyword evidence="3 7" id="KW-0812">Transmembrane</keyword>
<feature type="region of interest" description="Disordered" evidence="6">
    <location>
        <begin position="1"/>
        <end position="22"/>
    </location>
</feature>
<dbReference type="AlphaFoldDB" id="A0ABD3RNU7"/>
<dbReference type="Pfam" id="PF05078">
    <property type="entry name" value="DUF679"/>
    <property type="match status" value="1"/>
</dbReference>
<accession>A0ABD3RNU7</accession>
<evidence type="ECO:0000256" key="5">
    <source>
        <dbReference type="ARBA" id="ARBA00023136"/>
    </source>
</evidence>